<keyword evidence="4 10" id="KW-0812">Transmembrane</keyword>
<dbReference type="STRING" id="30069.A0A182YMX0"/>
<dbReference type="InterPro" id="IPR039043">
    <property type="entry name" value="ZFPL1"/>
</dbReference>
<dbReference type="GO" id="GO:0005794">
    <property type="term" value="C:Golgi apparatus"/>
    <property type="evidence" value="ECO:0007669"/>
    <property type="project" value="TreeGrafter"/>
</dbReference>
<dbReference type="InterPro" id="IPR013083">
    <property type="entry name" value="Znf_RING/FYVE/PHD"/>
</dbReference>
<reference evidence="12" key="2">
    <citation type="submission" date="2020-05" db="UniProtKB">
        <authorList>
            <consortium name="EnsemblMetazoa"/>
        </authorList>
    </citation>
    <scope>IDENTIFICATION</scope>
    <source>
        <strain evidence="12">Indian</strain>
    </source>
</reference>
<dbReference type="Pfam" id="PF25998">
    <property type="entry name" value="U-box_ZFPL1"/>
    <property type="match status" value="1"/>
</dbReference>
<evidence type="ECO:0000256" key="4">
    <source>
        <dbReference type="ARBA" id="ARBA00022692"/>
    </source>
</evidence>
<dbReference type="GO" id="GO:0016020">
    <property type="term" value="C:membrane"/>
    <property type="evidence" value="ECO:0007669"/>
    <property type="project" value="UniProtKB-SubCell"/>
</dbReference>
<feature type="region of interest" description="Disordered" evidence="11">
    <location>
        <begin position="320"/>
        <end position="347"/>
    </location>
</feature>
<accession>A0A182YMX0</accession>
<keyword evidence="6 10" id="KW-0863">Zinc-finger</keyword>
<dbReference type="Pfam" id="PF25993">
    <property type="entry name" value="zf-B_box_ZFPL1"/>
    <property type="match status" value="1"/>
</dbReference>
<dbReference type="Proteomes" id="UP000076408">
    <property type="component" value="Unassembled WGS sequence"/>
</dbReference>
<dbReference type="GO" id="GO:0008270">
    <property type="term" value="F:zinc ion binding"/>
    <property type="evidence" value="ECO:0007669"/>
    <property type="project" value="UniProtKB-UniRule"/>
</dbReference>
<comment type="similarity">
    <text evidence="2 10">Belongs to the ZFPL1 family.</text>
</comment>
<keyword evidence="8 10" id="KW-1133">Transmembrane helix</keyword>
<dbReference type="SUPFAM" id="SSF57850">
    <property type="entry name" value="RING/U-box"/>
    <property type="match status" value="1"/>
</dbReference>
<evidence type="ECO:0000256" key="9">
    <source>
        <dbReference type="ARBA" id="ARBA00023136"/>
    </source>
</evidence>
<feature type="region of interest" description="Disordered" evidence="11">
    <location>
        <begin position="209"/>
        <end position="234"/>
    </location>
</feature>
<evidence type="ECO:0000256" key="7">
    <source>
        <dbReference type="ARBA" id="ARBA00022833"/>
    </source>
</evidence>
<evidence type="ECO:0000256" key="1">
    <source>
        <dbReference type="ARBA" id="ARBA00004167"/>
    </source>
</evidence>
<evidence type="ECO:0000256" key="2">
    <source>
        <dbReference type="ARBA" id="ARBA00005561"/>
    </source>
</evidence>
<dbReference type="Gene3D" id="3.30.40.10">
    <property type="entry name" value="Zinc/RING finger domain, C3HC4 (zinc finger)"/>
    <property type="match status" value="1"/>
</dbReference>
<feature type="transmembrane region" description="Helical" evidence="10">
    <location>
        <begin position="296"/>
        <end position="316"/>
    </location>
</feature>
<dbReference type="EnsemblMetazoa" id="ASTEI09806-RA">
    <property type="protein sequence ID" value="ASTEI09806-PA"/>
    <property type="gene ID" value="ASTEI09806"/>
</dbReference>
<name>A0A182YMX0_ANOST</name>
<dbReference type="AlphaFoldDB" id="A0A182YMX0"/>
<evidence type="ECO:0000256" key="3">
    <source>
        <dbReference type="ARBA" id="ARBA00013701"/>
    </source>
</evidence>
<evidence type="ECO:0000256" key="8">
    <source>
        <dbReference type="ARBA" id="ARBA00022989"/>
    </source>
</evidence>
<sequence length="347" mass="38804">MGLCKCPKRQVTTQFCFEHRVNVCENCMVVNHTKCTVQSYIQWLKDSDFDTNCTLCGSPRDSDDCVRLICYHVFHWKCLNARQQMLPPNTAPGGHTCPICSEPLFPPSNLVSPVADVLRVRLGQVNWGRNELGLPLVDIRHQRTERKVEIQIHSGYFGAFQMLDEKHPDATSKPSVELMANQRNGGTMTTTSGYSDVHGGMAMAQNRVMGGSIGSSTNHASSGKERPETPHSVLNLDPYVNIANSRRSTLLAREPPIGGSDRDDNKYKRRTPKEIFSRWSRRLYAPSVRPVWRKTWFLVATGLLGFVCIVYVMATISRGGGDDEQSLGGDRELGGFIPNRNLPHAEE</sequence>
<evidence type="ECO:0000256" key="5">
    <source>
        <dbReference type="ARBA" id="ARBA00022723"/>
    </source>
</evidence>
<dbReference type="CDD" id="cd16487">
    <property type="entry name" value="mRING-H2-C3DHC3_ZFPL1"/>
    <property type="match status" value="1"/>
</dbReference>
<evidence type="ECO:0000313" key="13">
    <source>
        <dbReference type="Proteomes" id="UP000076408"/>
    </source>
</evidence>
<evidence type="ECO:0000313" key="12">
    <source>
        <dbReference type="EnsemblMetazoa" id="ASTEI09806-PA"/>
    </source>
</evidence>
<dbReference type="InterPro" id="IPR001841">
    <property type="entry name" value="Znf_RING"/>
</dbReference>
<dbReference type="PANTHER" id="PTHR12981">
    <property type="entry name" value="ZINC FINGER PROTEIN-LIKE 1"/>
    <property type="match status" value="1"/>
</dbReference>
<dbReference type="VEuPathDB" id="VectorBase:ASTE007733"/>
<dbReference type="InterPro" id="IPR058731">
    <property type="entry name" value="Znf-B_box_ZFPL1-like"/>
</dbReference>
<keyword evidence="9 10" id="KW-0472">Membrane</keyword>
<dbReference type="SMART" id="SM00184">
    <property type="entry name" value="RING"/>
    <property type="match status" value="1"/>
</dbReference>
<keyword evidence="5 10" id="KW-0479">Metal-binding</keyword>
<dbReference type="OMA" id="HDHDYNP"/>
<keyword evidence="13" id="KW-1185">Reference proteome</keyword>
<evidence type="ECO:0000256" key="11">
    <source>
        <dbReference type="SAM" id="MobiDB-lite"/>
    </source>
</evidence>
<dbReference type="VEuPathDB" id="VectorBase:ASTEI20_040272"/>
<dbReference type="PROSITE" id="PS50089">
    <property type="entry name" value="ZF_RING_2"/>
    <property type="match status" value="1"/>
</dbReference>
<reference evidence="13" key="1">
    <citation type="journal article" date="2014" name="Genome Biol.">
        <title>Genome analysis of a major urban malaria vector mosquito, Anopheles stephensi.</title>
        <authorList>
            <person name="Jiang X."/>
            <person name="Peery A."/>
            <person name="Hall A.B."/>
            <person name="Sharma A."/>
            <person name="Chen X.G."/>
            <person name="Waterhouse R.M."/>
            <person name="Komissarov A."/>
            <person name="Riehle M.M."/>
            <person name="Shouche Y."/>
            <person name="Sharakhova M.V."/>
            <person name="Lawson D."/>
            <person name="Pakpour N."/>
            <person name="Arensburger P."/>
            <person name="Davidson V.L."/>
            <person name="Eiglmeier K."/>
            <person name="Emrich S."/>
            <person name="George P."/>
            <person name="Kennedy R.C."/>
            <person name="Mane S.P."/>
            <person name="Maslen G."/>
            <person name="Oringanje C."/>
            <person name="Qi Y."/>
            <person name="Settlage R."/>
            <person name="Tojo M."/>
            <person name="Tubio J.M."/>
            <person name="Unger M.F."/>
            <person name="Wang B."/>
            <person name="Vernick K.D."/>
            <person name="Ribeiro J.M."/>
            <person name="James A.A."/>
            <person name="Michel K."/>
            <person name="Riehle M.A."/>
            <person name="Luckhart S."/>
            <person name="Sharakhov I.V."/>
            <person name="Tu Z."/>
        </authorList>
    </citation>
    <scope>NUCLEOTIDE SEQUENCE [LARGE SCALE GENOMIC DNA]</scope>
    <source>
        <strain evidence="13">Indian</strain>
    </source>
</reference>
<evidence type="ECO:0000256" key="6">
    <source>
        <dbReference type="ARBA" id="ARBA00022771"/>
    </source>
</evidence>
<protein>
    <recommendedName>
        <fullName evidence="3 10">Zinc finger protein-like 1 homolog</fullName>
    </recommendedName>
</protein>
<evidence type="ECO:0000256" key="10">
    <source>
        <dbReference type="RuleBase" id="RU369078"/>
    </source>
</evidence>
<dbReference type="VEuPathDB" id="VectorBase:ASTEI09806"/>
<keyword evidence="7 10" id="KW-0862">Zinc</keyword>
<dbReference type="PANTHER" id="PTHR12981:SF0">
    <property type="entry name" value="ZINC FINGER PROTEIN-LIKE 1"/>
    <property type="match status" value="1"/>
</dbReference>
<comment type="subcellular location">
    <subcellularLocation>
        <location evidence="1 10">Membrane</location>
        <topology evidence="1 10">Single-pass membrane protein</topology>
    </subcellularLocation>
</comment>
<proteinExistence type="inferred from homology"/>
<organism evidence="12 13">
    <name type="scientific">Anopheles stephensi</name>
    <name type="common">Indo-Pakistan malaria mosquito</name>
    <dbReference type="NCBI Taxonomy" id="30069"/>
    <lineage>
        <taxon>Eukaryota</taxon>
        <taxon>Metazoa</taxon>
        <taxon>Ecdysozoa</taxon>
        <taxon>Arthropoda</taxon>
        <taxon>Hexapoda</taxon>
        <taxon>Insecta</taxon>
        <taxon>Pterygota</taxon>
        <taxon>Neoptera</taxon>
        <taxon>Endopterygota</taxon>
        <taxon>Diptera</taxon>
        <taxon>Nematocera</taxon>
        <taxon>Culicoidea</taxon>
        <taxon>Culicidae</taxon>
        <taxon>Anophelinae</taxon>
        <taxon>Anopheles</taxon>
    </lineage>
</organism>
<dbReference type="InterPro" id="IPR058730">
    <property type="entry name" value="U-box_ZFPL1-like"/>
</dbReference>